<evidence type="ECO:0000313" key="2">
    <source>
        <dbReference type="Proteomes" id="UP000266673"/>
    </source>
</evidence>
<comment type="caution">
    <text evidence="1">The sequence shown here is derived from an EMBL/GenBank/DDBJ whole genome shotgun (WGS) entry which is preliminary data.</text>
</comment>
<dbReference type="AlphaFoldDB" id="A0A397VFK4"/>
<sequence length="323" mass="37130">MSICKENLDKVKVSNEGLLTYSGELRELDMLHLIFTRSGKRKSYDERESNESNSSVKVIEELKFDLHVATLLLPYREILKEIQNHHIEQESQRARQLSHMLKWSVVDHYLFGEIEIYIDLPIPAINMSLLNSVLLEKQNKRINHVVTILHNLIAKGIISNVKSGFNNWLKRLWGTHTKEPYVIDTTMALIAISSIIFYSSENHIKAQIWVKLFSNIFLICSDDINVNWKYHHQIPSNSRSGSARSDFASVVFNVIGQQFSFFIVGFEADGFAAHKDEVVVIAEAAFEYNRIFASAYYLSENEVNATRLHLSFINGITIHETDL</sequence>
<evidence type="ECO:0000313" key="1">
    <source>
        <dbReference type="EMBL" id="RIB21234.1"/>
    </source>
</evidence>
<organism evidence="1 2">
    <name type="scientific">Gigaspora rosea</name>
    <dbReference type="NCBI Taxonomy" id="44941"/>
    <lineage>
        <taxon>Eukaryota</taxon>
        <taxon>Fungi</taxon>
        <taxon>Fungi incertae sedis</taxon>
        <taxon>Mucoromycota</taxon>
        <taxon>Glomeromycotina</taxon>
        <taxon>Glomeromycetes</taxon>
        <taxon>Diversisporales</taxon>
        <taxon>Gigasporaceae</taxon>
        <taxon>Gigaspora</taxon>
    </lineage>
</organism>
<accession>A0A397VFK4</accession>
<protein>
    <submittedName>
        <fullName evidence="1">Uncharacterized protein</fullName>
    </submittedName>
</protein>
<gene>
    <name evidence="1" type="ORF">C2G38_2140746</name>
</gene>
<reference evidence="1 2" key="1">
    <citation type="submission" date="2018-06" db="EMBL/GenBank/DDBJ databases">
        <title>Comparative genomics reveals the genomic features of Rhizophagus irregularis, R. cerebriforme, R. diaphanum and Gigaspora rosea, and their symbiotic lifestyle signature.</title>
        <authorList>
            <person name="Morin E."/>
            <person name="San Clemente H."/>
            <person name="Chen E.C.H."/>
            <person name="De La Providencia I."/>
            <person name="Hainaut M."/>
            <person name="Kuo A."/>
            <person name="Kohler A."/>
            <person name="Murat C."/>
            <person name="Tang N."/>
            <person name="Roy S."/>
            <person name="Loubradou J."/>
            <person name="Henrissat B."/>
            <person name="Grigoriev I.V."/>
            <person name="Corradi N."/>
            <person name="Roux C."/>
            <person name="Martin F.M."/>
        </authorList>
    </citation>
    <scope>NUCLEOTIDE SEQUENCE [LARGE SCALE GENOMIC DNA]</scope>
    <source>
        <strain evidence="1 2">DAOM 194757</strain>
    </source>
</reference>
<dbReference type="Proteomes" id="UP000266673">
    <property type="component" value="Unassembled WGS sequence"/>
</dbReference>
<dbReference type="OrthoDB" id="2403345at2759"/>
<dbReference type="EMBL" id="QKWP01000371">
    <property type="protein sequence ID" value="RIB21234.1"/>
    <property type="molecule type" value="Genomic_DNA"/>
</dbReference>
<proteinExistence type="predicted"/>
<name>A0A397VFK4_9GLOM</name>
<keyword evidence="2" id="KW-1185">Reference proteome</keyword>